<name>A0A4Y3HUL5_9VIBR</name>
<reference evidence="1 2" key="1">
    <citation type="submission" date="2019-06" db="EMBL/GenBank/DDBJ databases">
        <title>Whole genome shotgun sequence of Vibrio inusitatus NBRC 102082.</title>
        <authorList>
            <person name="Hosoyama A."/>
            <person name="Uohara A."/>
            <person name="Ohji S."/>
            <person name="Ichikawa N."/>
        </authorList>
    </citation>
    <scope>NUCLEOTIDE SEQUENCE [LARGE SCALE GENOMIC DNA]</scope>
    <source>
        <strain evidence="1 2">NBRC 102082</strain>
    </source>
</reference>
<gene>
    <name evidence="1" type="ORF">VIN01S_15520</name>
</gene>
<dbReference type="OrthoDB" id="5883856at2"/>
<dbReference type="AlphaFoldDB" id="A0A4Y3HUL5"/>
<dbReference type="RefSeq" id="WP_141345100.1">
    <property type="nucleotide sequence ID" value="NZ_BJLF01000006.1"/>
</dbReference>
<evidence type="ECO:0000313" key="2">
    <source>
        <dbReference type="Proteomes" id="UP000318717"/>
    </source>
</evidence>
<proteinExistence type="predicted"/>
<protein>
    <recommendedName>
        <fullName evidence="3">Cation transporter</fullName>
    </recommendedName>
</protein>
<evidence type="ECO:0008006" key="3">
    <source>
        <dbReference type="Google" id="ProtNLM"/>
    </source>
</evidence>
<organism evidence="1 2">
    <name type="scientific">Vibrio inusitatus NBRC 102082</name>
    <dbReference type="NCBI Taxonomy" id="1219070"/>
    <lineage>
        <taxon>Bacteria</taxon>
        <taxon>Pseudomonadati</taxon>
        <taxon>Pseudomonadota</taxon>
        <taxon>Gammaproteobacteria</taxon>
        <taxon>Vibrionales</taxon>
        <taxon>Vibrionaceae</taxon>
        <taxon>Vibrio</taxon>
    </lineage>
</organism>
<comment type="caution">
    <text evidence="1">The sequence shown here is derived from an EMBL/GenBank/DDBJ whole genome shotgun (WGS) entry which is preliminary data.</text>
</comment>
<sequence>MNKDSFGICINSTMLKKNERTTFTHVRAYQATESELDLRVLLAIPQITGRELLNTIQHSRDLIWRATYQCNAEHE</sequence>
<dbReference type="Proteomes" id="UP000318717">
    <property type="component" value="Unassembled WGS sequence"/>
</dbReference>
<evidence type="ECO:0000313" key="1">
    <source>
        <dbReference type="EMBL" id="GEA50748.1"/>
    </source>
</evidence>
<dbReference type="EMBL" id="BJLF01000006">
    <property type="protein sequence ID" value="GEA50748.1"/>
    <property type="molecule type" value="Genomic_DNA"/>
</dbReference>
<keyword evidence="2" id="KW-1185">Reference proteome</keyword>
<accession>A0A4Y3HUL5</accession>